<dbReference type="RefSeq" id="WP_209991255.1">
    <property type="nucleotide sequence ID" value="NZ_JBHSVQ010000001.1"/>
</dbReference>
<evidence type="ECO:0000313" key="1">
    <source>
        <dbReference type="EMBL" id="MFD2408567.1"/>
    </source>
</evidence>
<protein>
    <submittedName>
        <fullName evidence="1">Imm3 family immunity protein</fullName>
    </submittedName>
</protein>
<evidence type="ECO:0000313" key="2">
    <source>
        <dbReference type="Proteomes" id="UP001597448"/>
    </source>
</evidence>
<keyword evidence="2" id="KW-1185">Reference proteome</keyword>
<accession>A0ABW5F3Z8</accession>
<reference evidence="2" key="1">
    <citation type="journal article" date="2019" name="Int. J. Syst. Evol. Microbiol.">
        <title>The Global Catalogue of Microorganisms (GCM) 10K type strain sequencing project: providing services to taxonomists for standard genome sequencing and annotation.</title>
        <authorList>
            <consortium name="The Broad Institute Genomics Platform"/>
            <consortium name="The Broad Institute Genome Sequencing Center for Infectious Disease"/>
            <person name="Wu L."/>
            <person name="Ma J."/>
        </authorList>
    </citation>
    <scope>NUCLEOTIDE SEQUENCE [LARGE SCALE GENOMIC DNA]</scope>
    <source>
        <strain evidence="2">CCM 8725</strain>
    </source>
</reference>
<name>A0ABW5F3Z8_9BACL</name>
<organism evidence="1 2">
    <name type="scientific">Paenibacillus rhizoplanae</name>
    <dbReference type="NCBI Taxonomy" id="1917181"/>
    <lineage>
        <taxon>Bacteria</taxon>
        <taxon>Bacillati</taxon>
        <taxon>Bacillota</taxon>
        <taxon>Bacilli</taxon>
        <taxon>Bacillales</taxon>
        <taxon>Paenibacillaceae</taxon>
        <taxon>Paenibacillus</taxon>
    </lineage>
</organism>
<proteinExistence type="predicted"/>
<sequence>MDDWEYEELFEAMNRNYNNYLEKNLSDQLALARTSYDFETVRKEGILENIIVSTAMGEMILSHQKVFIGNLNSIEELLIKYNPNELSGLISCENLADLTTRINNVLISLKELPVDYNSKIES</sequence>
<dbReference type="InterPro" id="IPR025678">
    <property type="entry name" value="Imm3"/>
</dbReference>
<dbReference type="Pfam" id="PF14425">
    <property type="entry name" value="Imm3"/>
    <property type="match status" value="1"/>
</dbReference>
<comment type="caution">
    <text evidence="1">The sequence shown here is derived from an EMBL/GenBank/DDBJ whole genome shotgun (WGS) entry which is preliminary data.</text>
</comment>
<dbReference type="EMBL" id="JBHUKY010000007">
    <property type="protein sequence ID" value="MFD2408567.1"/>
    <property type="molecule type" value="Genomic_DNA"/>
</dbReference>
<gene>
    <name evidence="1" type="ORF">ACFSX3_01720</name>
</gene>
<dbReference type="Proteomes" id="UP001597448">
    <property type="component" value="Unassembled WGS sequence"/>
</dbReference>